<sequence>MNKKLRYAAAAVTVLAAAIYLNNTNHLAAHQDGKPVLLAHRGIAQRFDQGELKNDTCTAARMLPSSHRYLENTIESMRASLAAGADIVELDVHPTTDGEFAVFHDWTLDCRTDGRGVTREHSMAYLKKLDIGHGYTADGGKTFPFRGKGIGLMPTLTEVLAAFPQQRLLINVKSRDPSEGEKLAAVLAKLSSERRAQIMVYGGDEPVEIVRRAFADVRTISRATIKDCLLGYIGYGWTGFVPQACNNAMLMVPINVAPWLWGWPDRFLNRMRAANSEVFVLGPYRGGEFSTGIDTPEQFARLPENYSGGVWTNEIEAIAPLVGK</sequence>
<dbReference type="SUPFAM" id="SSF51695">
    <property type="entry name" value="PLC-like phosphodiesterases"/>
    <property type="match status" value="1"/>
</dbReference>
<reference evidence="3 4" key="1">
    <citation type="submission" date="2020-03" db="EMBL/GenBank/DDBJ databases">
        <title>Bradyrhizobium diversity isolated from nodules of Indigofera sp.</title>
        <authorList>
            <person name="Klepa M."/>
            <person name="Helene L."/>
            <person name="Hungria M."/>
        </authorList>
    </citation>
    <scope>NUCLEOTIDE SEQUENCE [LARGE SCALE GENOMIC DNA]</scope>
    <source>
        <strain evidence="3 4">WSM 1791</strain>
    </source>
</reference>
<dbReference type="InterPro" id="IPR030395">
    <property type="entry name" value="GP_PDE_dom"/>
</dbReference>
<accession>A0A7Y4GS50</accession>
<dbReference type="Pfam" id="PF03009">
    <property type="entry name" value="GDPD"/>
    <property type="match status" value="1"/>
</dbReference>
<proteinExistence type="predicted"/>
<name>A0A7Y4GS50_9BRAD</name>
<keyword evidence="4" id="KW-1185">Reference proteome</keyword>
<keyword evidence="1" id="KW-0732">Signal</keyword>
<dbReference type="PANTHER" id="PTHR43805:SF1">
    <property type="entry name" value="GP-PDE DOMAIN-CONTAINING PROTEIN"/>
    <property type="match status" value="1"/>
</dbReference>
<feature type="signal peptide" evidence="1">
    <location>
        <begin position="1"/>
        <end position="28"/>
    </location>
</feature>
<dbReference type="GO" id="GO:0006629">
    <property type="term" value="P:lipid metabolic process"/>
    <property type="evidence" value="ECO:0007669"/>
    <property type="project" value="InterPro"/>
</dbReference>
<dbReference type="EMBL" id="JAAVLX010000004">
    <property type="protein sequence ID" value="NOJ40598.1"/>
    <property type="molecule type" value="Genomic_DNA"/>
</dbReference>
<comment type="caution">
    <text evidence="3">The sequence shown here is derived from an EMBL/GenBank/DDBJ whole genome shotgun (WGS) entry which is preliminary data.</text>
</comment>
<organism evidence="3 4">
    <name type="scientific">Bradyrhizobium australiense</name>
    <dbReference type="NCBI Taxonomy" id="2721161"/>
    <lineage>
        <taxon>Bacteria</taxon>
        <taxon>Pseudomonadati</taxon>
        <taxon>Pseudomonadota</taxon>
        <taxon>Alphaproteobacteria</taxon>
        <taxon>Hyphomicrobiales</taxon>
        <taxon>Nitrobacteraceae</taxon>
        <taxon>Bradyrhizobium</taxon>
    </lineage>
</organism>
<evidence type="ECO:0000259" key="2">
    <source>
        <dbReference type="PROSITE" id="PS51704"/>
    </source>
</evidence>
<dbReference type="InterPro" id="IPR017946">
    <property type="entry name" value="PLC-like_Pdiesterase_TIM-brl"/>
</dbReference>
<feature type="chain" id="PRO_5030889334" evidence="1">
    <location>
        <begin position="29"/>
        <end position="324"/>
    </location>
</feature>
<dbReference type="PROSITE" id="PS51704">
    <property type="entry name" value="GP_PDE"/>
    <property type="match status" value="1"/>
</dbReference>
<gene>
    <name evidence="3" type="ORF">HCN58_13485</name>
</gene>
<feature type="domain" description="GP-PDE" evidence="2">
    <location>
        <begin position="51"/>
        <end position="322"/>
    </location>
</feature>
<dbReference type="RefSeq" id="WP_171579855.1">
    <property type="nucleotide sequence ID" value="NZ_JAAVLX010000004.1"/>
</dbReference>
<evidence type="ECO:0000313" key="4">
    <source>
        <dbReference type="Proteomes" id="UP000544122"/>
    </source>
</evidence>
<dbReference type="Proteomes" id="UP000544122">
    <property type="component" value="Unassembled WGS sequence"/>
</dbReference>
<evidence type="ECO:0000313" key="3">
    <source>
        <dbReference type="EMBL" id="NOJ40598.1"/>
    </source>
</evidence>
<dbReference type="Gene3D" id="3.20.20.190">
    <property type="entry name" value="Phosphatidylinositol (PI) phosphodiesterase"/>
    <property type="match status" value="1"/>
</dbReference>
<dbReference type="PROSITE" id="PS50007">
    <property type="entry name" value="PIPLC_X_DOMAIN"/>
    <property type="match status" value="1"/>
</dbReference>
<dbReference type="CDD" id="cd08613">
    <property type="entry name" value="GDPD_GDE4_like_1"/>
    <property type="match status" value="1"/>
</dbReference>
<dbReference type="AlphaFoldDB" id="A0A7Y4GS50"/>
<dbReference type="GO" id="GO:0008081">
    <property type="term" value="F:phosphoric diester hydrolase activity"/>
    <property type="evidence" value="ECO:0007669"/>
    <property type="project" value="InterPro"/>
</dbReference>
<evidence type="ECO:0000256" key="1">
    <source>
        <dbReference type="SAM" id="SignalP"/>
    </source>
</evidence>
<protein>
    <submittedName>
        <fullName evidence="3">Glycerophosphodiester phosphodiesterase</fullName>
    </submittedName>
</protein>
<dbReference type="PANTHER" id="PTHR43805">
    <property type="entry name" value="GLYCEROPHOSPHORYL DIESTER PHOSPHODIESTERASE"/>
    <property type="match status" value="1"/>
</dbReference>